<gene>
    <name evidence="1" type="ORF">ACFFF6_11485</name>
</gene>
<dbReference type="Proteomes" id="UP001589793">
    <property type="component" value="Unassembled WGS sequence"/>
</dbReference>
<evidence type="ECO:0008006" key="3">
    <source>
        <dbReference type="Google" id="ProtNLM"/>
    </source>
</evidence>
<dbReference type="RefSeq" id="WP_376980798.1">
    <property type="nucleotide sequence ID" value="NZ_JBHLSV010000012.1"/>
</dbReference>
<sequence>MRSSRGEEGSAIVEFVVLALALLLPSLYLVLTLGSVQGAVFAADAIARDAARIHASDADPRAAARLSDQRAHLVLEDFGIPARGVLEISCTADPCASPGGTVTAHVDVPVQVPGLGPLLGEGGIVTVRGEHAVPVDRYRAGG</sequence>
<protein>
    <recommendedName>
        <fullName evidence="3">Pilus assembly protein TadE</fullName>
    </recommendedName>
</protein>
<name>A0ABV6RE05_9MICO</name>
<dbReference type="EMBL" id="JBHLSV010000012">
    <property type="protein sequence ID" value="MFC0674577.1"/>
    <property type="molecule type" value="Genomic_DNA"/>
</dbReference>
<keyword evidence="2" id="KW-1185">Reference proteome</keyword>
<comment type="caution">
    <text evidence="1">The sequence shown here is derived from an EMBL/GenBank/DDBJ whole genome shotgun (WGS) entry which is preliminary data.</text>
</comment>
<accession>A0ABV6RE05</accession>
<organism evidence="1 2">
    <name type="scientific">Brachybacterium hainanense</name>
    <dbReference type="NCBI Taxonomy" id="1541174"/>
    <lineage>
        <taxon>Bacteria</taxon>
        <taxon>Bacillati</taxon>
        <taxon>Actinomycetota</taxon>
        <taxon>Actinomycetes</taxon>
        <taxon>Micrococcales</taxon>
        <taxon>Dermabacteraceae</taxon>
        <taxon>Brachybacterium</taxon>
    </lineage>
</organism>
<proteinExistence type="predicted"/>
<evidence type="ECO:0000313" key="1">
    <source>
        <dbReference type="EMBL" id="MFC0674577.1"/>
    </source>
</evidence>
<reference evidence="1 2" key="1">
    <citation type="submission" date="2024-09" db="EMBL/GenBank/DDBJ databases">
        <authorList>
            <person name="Sun Q."/>
            <person name="Mori K."/>
        </authorList>
    </citation>
    <scope>NUCLEOTIDE SEQUENCE [LARGE SCALE GENOMIC DNA]</scope>
    <source>
        <strain evidence="1 2">CICC 10874</strain>
    </source>
</reference>
<evidence type="ECO:0000313" key="2">
    <source>
        <dbReference type="Proteomes" id="UP001589793"/>
    </source>
</evidence>